<evidence type="ECO:0000256" key="1">
    <source>
        <dbReference type="ARBA" id="ARBA00004651"/>
    </source>
</evidence>
<dbReference type="GO" id="GO:0005886">
    <property type="term" value="C:plasma membrane"/>
    <property type="evidence" value="ECO:0007669"/>
    <property type="project" value="UniProtKB-SubCell"/>
</dbReference>
<name>A0A382UIY4_9ZZZZ</name>
<feature type="transmembrane region" description="Helical" evidence="6">
    <location>
        <begin position="123"/>
        <end position="140"/>
    </location>
</feature>
<feature type="transmembrane region" description="Helical" evidence="6">
    <location>
        <begin position="45"/>
        <end position="67"/>
    </location>
</feature>
<feature type="transmembrane region" description="Helical" evidence="6">
    <location>
        <begin position="161"/>
        <end position="178"/>
    </location>
</feature>
<proteinExistence type="predicted"/>
<feature type="transmembrane region" description="Helical" evidence="6">
    <location>
        <begin position="184"/>
        <end position="205"/>
    </location>
</feature>
<evidence type="ECO:0000256" key="5">
    <source>
        <dbReference type="ARBA" id="ARBA00023136"/>
    </source>
</evidence>
<comment type="subcellular location">
    <subcellularLocation>
        <location evidence="1">Cell membrane</location>
        <topology evidence="1">Multi-pass membrane protein</topology>
    </subcellularLocation>
</comment>
<dbReference type="EMBL" id="UINC01144614">
    <property type="protein sequence ID" value="SVD34233.1"/>
    <property type="molecule type" value="Genomic_DNA"/>
</dbReference>
<dbReference type="PANTHER" id="PTHR30250">
    <property type="entry name" value="PST FAMILY PREDICTED COLANIC ACID TRANSPORTER"/>
    <property type="match status" value="1"/>
</dbReference>
<evidence type="ECO:0000256" key="2">
    <source>
        <dbReference type="ARBA" id="ARBA00022475"/>
    </source>
</evidence>
<reference evidence="7" key="1">
    <citation type="submission" date="2018-05" db="EMBL/GenBank/DDBJ databases">
        <authorList>
            <person name="Lanie J.A."/>
            <person name="Ng W.-L."/>
            <person name="Kazmierczak K.M."/>
            <person name="Andrzejewski T.M."/>
            <person name="Davidsen T.M."/>
            <person name="Wayne K.J."/>
            <person name="Tettelin H."/>
            <person name="Glass J.I."/>
            <person name="Rusch D."/>
            <person name="Podicherti R."/>
            <person name="Tsui H.-C.T."/>
            <person name="Winkler M.E."/>
        </authorList>
    </citation>
    <scope>NUCLEOTIDE SEQUENCE</scope>
</reference>
<evidence type="ECO:0008006" key="8">
    <source>
        <dbReference type="Google" id="ProtNLM"/>
    </source>
</evidence>
<dbReference type="PANTHER" id="PTHR30250:SF11">
    <property type="entry name" value="O-ANTIGEN TRANSPORTER-RELATED"/>
    <property type="match status" value="1"/>
</dbReference>
<evidence type="ECO:0000256" key="4">
    <source>
        <dbReference type="ARBA" id="ARBA00022989"/>
    </source>
</evidence>
<dbReference type="Pfam" id="PF13440">
    <property type="entry name" value="Polysacc_synt_3"/>
    <property type="match status" value="1"/>
</dbReference>
<gene>
    <name evidence="7" type="ORF">METZ01_LOCUS387087</name>
</gene>
<keyword evidence="5 6" id="KW-0472">Membrane</keyword>
<accession>A0A382UIY4</accession>
<feature type="non-terminal residue" evidence="7">
    <location>
        <position position="283"/>
    </location>
</feature>
<feature type="transmembrane region" description="Helical" evidence="6">
    <location>
        <begin position="20"/>
        <end position="39"/>
    </location>
</feature>
<keyword evidence="3 6" id="KW-0812">Transmembrane</keyword>
<dbReference type="InterPro" id="IPR050833">
    <property type="entry name" value="Poly_Biosynth_Transport"/>
</dbReference>
<keyword evidence="2" id="KW-1003">Cell membrane</keyword>
<protein>
    <recommendedName>
        <fullName evidence="8">Polysaccharide biosynthesis protein C-terminal domain-containing protein</fullName>
    </recommendedName>
</protein>
<evidence type="ECO:0000313" key="7">
    <source>
        <dbReference type="EMBL" id="SVD34233.1"/>
    </source>
</evidence>
<evidence type="ECO:0000256" key="6">
    <source>
        <dbReference type="SAM" id="Phobius"/>
    </source>
</evidence>
<keyword evidence="4 6" id="KW-1133">Transmembrane helix</keyword>
<sequence>MSVVKKITQRKFVKDSFWTVCSHVFLSVSGLVINSIIGLKYQADGLGIFVQSLSFYLLFTLLANFGVQTSAQKHASQYSTENRKLRLIFTNSVVLTALISITSTSVIVLILNVFPHFLSSMEVFYFLTNLCFAVPFFSINKTINNYLVGLRLLKDYSAVRILRWSLILLGIIFISSINESLNTIAYLFIFTEIVLFIMLIIRCKYYWTKPDLEWIGIHLKFGFKNIMAEFVSTFNTHSPILIIGYISGNSAAGYFAYILFFARTILLIPGALQKNFNPLFTKY</sequence>
<evidence type="ECO:0000256" key="3">
    <source>
        <dbReference type="ARBA" id="ARBA00022692"/>
    </source>
</evidence>
<dbReference type="AlphaFoldDB" id="A0A382UIY4"/>
<organism evidence="7">
    <name type="scientific">marine metagenome</name>
    <dbReference type="NCBI Taxonomy" id="408172"/>
    <lineage>
        <taxon>unclassified sequences</taxon>
        <taxon>metagenomes</taxon>
        <taxon>ecological metagenomes</taxon>
    </lineage>
</organism>
<feature type="transmembrane region" description="Helical" evidence="6">
    <location>
        <begin position="88"/>
        <end position="111"/>
    </location>
</feature>